<accession>A0A316TZ80</accession>
<dbReference type="InterPro" id="IPR051806">
    <property type="entry name" value="HAD-like_SPP"/>
</dbReference>
<name>A0A316TZ80_9BASI</name>
<dbReference type="PANTHER" id="PTHR43481">
    <property type="entry name" value="FRUCTOSE-1-PHOSPHATE PHOSPHATASE"/>
    <property type="match status" value="1"/>
</dbReference>
<dbReference type="Proteomes" id="UP000245942">
    <property type="component" value="Unassembled WGS sequence"/>
</dbReference>
<dbReference type="InterPro" id="IPR006439">
    <property type="entry name" value="HAD-SF_hydro_IA"/>
</dbReference>
<dbReference type="InterPro" id="IPR023198">
    <property type="entry name" value="PGP-like_dom2"/>
</dbReference>
<dbReference type="GeneID" id="37015172"/>
<reference evidence="1 2" key="1">
    <citation type="journal article" date="2018" name="Mol. Biol. Evol.">
        <title>Broad Genomic Sampling Reveals a Smut Pathogenic Ancestry of the Fungal Clade Ustilaginomycotina.</title>
        <authorList>
            <person name="Kijpornyongpan T."/>
            <person name="Mondo S.J."/>
            <person name="Barry K."/>
            <person name="Sandor L."/>
            <person name="Lee J."/>
            <person name="Lipzen A."/>
            <person name="Pangilinan J."/>
            <person name="LaButti K."/>
            <person name="Hainaut M."/>
            <person name="Henrissat B."/>
            <person name="Grigoriev I.V."/>
            <person name="Spatafora J.W."/>
            <person name="Aime M.C."/>
        </authorList>
    </citation>
    <scope>NUCLEOTIDE SEQUENCE [LARGE SCALE GENOMIC DNA]</scope>
    <source>
        <strain evidence="1 2">MCA 4718</strain>
    </source>
</reference>
<dbReference type="SFLD" id="SFLDS00003">
    <property type="entry name" value="Haloacid_Dehalogenase"/>
    <property type="match status" value="1"/>
</dbReference>
<dbReference type="AlphaFoldDB" id="A0A316TZ80"/>
<dbReference type="Gene3D" id="3.40.50.1000">
    <property type="entry name" value="HAD superfamily/HAD-like"/>
    <property type="match status" value="1"/>
</dbReference>
<keyword evidence="2" id="KW-1185">Reference proteome</keyword>
<dbReference type="OrthoDB" id="40579at2759"/>
<dbReference type="InterPro" id="IPR023214">
    <property type="entry name" value="HAD_sf"/>
</dbReference>
<dbReference type="Gene3D" id="1.10.150.240">
    <property type="entry name" value="Putative phosphatase, domain 2"/>
    <property type="match status" value="1"/>
</dbReference>
<dbReference type="EMBL" id="KZ819339">
    <property type="protein sequence ID" value="PWN17984.1"/>
    <property type="molecule type" value="Genomic_DNA"/>
</dbReference>
<dbReference type="RefSeq" id="XP_025345144.1">
    <property type="nucleotide sequence ID" value="XM_025493438.1"/>
</dbReference>
<dbReference type="STRING" id="1684307.A0A316TZ80"/>
<gene>
    <name evidence="1" type="ORF">BCV69DRAFT_285579</name>
</gene>
<evidence type="ECO:0000313" key="2">
    <source>
        <dbReference type="Proteomes" id="UP000245942"/>
    </source>
</evidence>
<proteinExistence type="predicted"/>
<sequence length="247" mass="26651">MPVHEIEVDCVLFDMDGTLIDSTPAVNQTWREFAEQYNLDLPYVMERCHGYRTVENLKRFIPSITDEELPERVRAFEGRIAEIAAQAAEKGGPGRIVALPGTKKLLAEISSASLANPSIRPGWAIVTSATAAYGHVGFAASLSSPSPPRTFITSDQVSRGKPAPDPYLLGAKQSGADPKRCLVVEDAPPGVLAGKAAGCRVLGLKTTHDVGRMWEAGADYVCQDLSGVSARWEGEKLFITIQGEEKQ</sequence>
<dbReference type="GO" id="GO:0050308">
    <property type="term" value="F:sugar-phosphatase activity"/>
    <property type="evidence" value="ECO:0007669"/>
    <property type="project" value="TreeGrafter"/>
</dbReference>
<protein>
    <submittedName>
        <fullName evidence="1">HAD-like protein</fullName>
    </submittedName>
</protein>
<dbReference type="SFLD" id="SFLDG01129">
    <property type="entry name" value="C1.5:_HAD__Beta-PGM__Phosphata"/>
    <property type="match status" value="1"/>
</dbReference>
<organism evidence="1 2">
    <name type="scientific">Pseudomicrostroma glucosiphilum</name>
    <dbReference type="NCBI Taxonomy" id="1684307"/>
    <lineage>
        <taxon>Eukaryota</taxon>
        <taxon>Fungi</taxon>
        <taxon>Dikarya</taxon>
        <taxon>Basidiomycota</taxon>
        <taxon>Ustilaginomycotina</taxon>
        <taxon>Exobasidiomycetes</taxon>
        <taxon>Microstromatales</taxon>
        <taxon>Microstromatales incertae sedis</taxon>
        <taxon>Pseudomicrostroma</taxon>
    </lineage>
</organism>
<dbReference type="InterPro" id="IPR036412">
    <property type="entry name" value="HAD-like_sf"/>
</dbReference>
<dbReference type="Pfam" id="PF00702">
    <property type="entry name" value="Hydrolase"/>
    <property type="match status" value="1"/>
</dbReference>
<dbReference type="PANTHER" id="PTHR43481:SF4">
    <property type="entry name" value="GLYCEROL-1-PHOSPHATE PHOSPHOHYDROLASE 1-RELATED"/>
    <property type="match status" value="1"/>
</dbReference>
<evidence type="ECO:0000313" key="1">
    <source>
        <dbReference type="EMBL" id="PWN17984.1"/>
    </source>
</evidence>
<dbReference type="NCBIfam" id="TIGR01509">
    <property type="entry name" value="HAD-SF-IA-v3"/>
    <property type="match status" value="1"/>
</dbReference>
<dbReference type="SUPFAM" id="SSF56784">
    <property type="entry name" value="HAD-like"/>
    <property type="match status" value="1"/>
</dbReference>